<dbReference type="InterPro" id="IPR038883">
    <property type="entry name" value="AN11006-like"/>
</dbReference>
<dbReference type="PANTHER" id="PTHR42085">
    <property type="entry name" value="F-BOX DOMAIN-CONTAINING PROTEIN"/>
    <property type="match status" value="1"/>
</dbReference>
<organism evidence="1 2">
    <name type="scientific">Microthyrium microscopicum</name>
    <dbReference type="NCBI Taxonomy" id="703497"/>
    <lineage>
        <taxon>Eukaryota</taxon>
        <taxon>Fungi</taxon>
        <taxon>Dikarya</taxon>
        <taxon>Ascomycota</taxon>
        <taxon>Pezizomycotina</taxon>
        <taxon>Dothideomycetes</taxon>
        <taxon>Dothideomycetes incertae sedis</taxon>
        <taxon>Microthyriales</taxon>
        <taxon>Microthyriaceae</taxon>
        <taxon>Microthyrium</taxon>
    </lineage>
</organism>
<dbReference type="Proteomes" id="UP000799302">
    <property type="component" value="Unassembled WGS sequence"/>
</dbReference>
<reference evidence="1" key="1">
    <citation type="journal article" date="2020" name="Stud. Mycol.">
        <title>101 Dothideomycetes genomes: a test case for predicting lifestyles and emergence of pathogens.</title>
        <authorList>
            <person name="Haridas S."/>
            <person name="Albert R."/>
            <person name="Binder M."/>
            <person name="Bloem J."/>
            <person name="Labutti K."/>
            <person name="Salamov A."/>
            <person name="Andreopoulos B."/>
            <person name="Baker S."/>
            <person name="Barry K."/>
            <person name="Bills G."/>
            <person name="Bluhm B."/>
            <person name="Cannon C."/>
            <person name="Castanera R."/>
            <person name="Culley D."/>
            <person name="Daum C."/>
            <person name="Ezra D."/>
            <person name="Gonzalez J."/>
            <person name="Henrissat B."/>
            <person name="Kuo A."/>
            <person name="Liang C."/>
            <person name="Lipzen A."/>
            <person name="Lutzoni F."/>
            <person name="Magnuson J."/>
            <person name="Mondo S."/>
            <person name="Nolan M."/>
            <person name="Ohm R."/>
            <person name="Pangilinan J."/>
            <person name="Park H.-J."/>
            <person name="Ramirez L."/>
            <person name="Alfaro M."/>
            <person name="Sun H."/>
            <person name="Tritt A."/>
            <person name="Yoshinaga Y."/>
            <person name="Zwiers L.-H."/>
            <person name="Turgeon B."/>
            <person name="Goodwin S."/>
            <person name="Spatafora J."/>
            <person name="Crous P."/>
            <person name="Grigoriev I."/>
        </authorList>
    </citation>
    <scope>NUCLEOTIDE SEQUENCE</scope>
    <source>
        <strain evidence="1">CBS 115976</strain>
    </source>
</reference>
<sequence length="586" mass="66775">MSTTSAALTFLDLPYKVRKAIYIHAAVICCTVSLNGQPDAIESGLPIKESGGFKYVDRANLRFESSVLGPCVRRGVDMKSDCKLDLDTVRSLFHSGRTVSSEAMKIFYSRNKFVVHRCAYNGLKALSRLSPSSLSCLSSVQIELNTSLMTHGWMNEHTLKHRDTFCTCFCNEPVASQNIYQHCICGNSDAALRISTARGKRVLVEFEDLVSTIGPFLKTKNLTLGIICDSEDVATAEAFSEAISRFPRPKDCSIRFSTRSDENIRNVARKTIDKIMGHQPVDLSKLPMELRWKVFENMGLIAPKDVEWKATGLRPGFNLHLDYFQNGHNCKAVKGWNRSRTAFATSCQCWSFPVELFLLNRQFHQAAICMFYRENHFIILPNCGYTLPHNFRDYVLDLEFWTHQPARPYSSFFQHIPSTAGQHLRSVQLVLPMNGEIATEERSNLASLQQGPGLPRSWVRSIGQLNSPNLRLILDFSTLDHRPTREVLPAGGPSQWDVRFSEFTNSVKQAIGKDSKLKAFYIYPPEHIRPLGLELRYEKSISNSDRDDTLKYEYTQETRFMYWYTFVTGWPIRETIFMDIVCGNAW</sequence>
<evidence type="ECO:0000313" key="2">
    <source>
        <dbReference type="Proteomes" id="UP000799302"/>
    </source>
</evidence>
<protein>
    <submittedName>
        <fullName evidence="1">Uncharacterized protein</fullName>
    </submittedName>
</protein>
<name>A0A6A6UNY8_9PEZI</name>
<evidence type="ECO:0000313" key="1">
    <source>
        <dbReference type="EMBL" id="KAF2673181.1"/>
    </source>
</evidence>
<dbReference type="PANTHER" id="PTHR42085:SF6">
    <property type="entry name" value="F-BOX DOMAIN-CONTAINING PROTEIN"/>
    <property type="match status" value="1"/>
</dbReference>
<keyword evidence="2" id="KW-1185">Reference proteome</keyword>
<dbReference type="OrthoDB" id="2099276at2759"/>
<dbReference type="EMBL" id="MU004231">
    <property type="protein sequence ID" value="KAF2673181.1"/>
    <property type="molecule type" value="Genomic_DNA"/>
</dbReference>
<accession>A0A6A6UNY8</accession>
<gene>
    <name evidence="1" type="ORF">BT63DRAFT_421349</name>
</gene>
<dbReference type="AlphaFoldDB" id="A0A6A6UNY8"/>
<proteinExistence type="predicted"/>